<dbReference type="KEGG" id="gak:X907_0221"/>
<sequence length="209" mass="22344">MNTDRKTTASADLAYLREMAEAGAKAPLLGGRFMAWWGGLASLTFLTHWAIVAGILPLGWGVLLPMWIGFMVVGSLGQFLLVRTVRRKPGAGSMGNRVQGAVWPSVGAALMAYFFGVLAGVYVGGLPAVFFNSMLAVGFAGYGMGWMVDALISRQRMLLIPAIMSFAATFACAALMMTVETYLVASAGMFLGTFLPGLWVMTREPKDLV</sequence>
<protein>
    <submittedName>
        <fullName evidence="1">Uncharacterized protein</fullName>
    </submittedName>
</protein>
<accession>A0A3T0E668</accession>
<evidence type="ECO:0000313" key="1">
    <source>
        <dbReference type="EMBL" id="AZU02770.1"/>
    </source>
</evidence>
<proteinExistence type="predicted"/>
<keyword evidence="2" id="KW-1185">Reference proteome</keyword>
<reference evidence="1 2" key="1">
    <citation type="submission" date="2016-12" db="EMBL/GenBank/DDBJ databases">
        <title>The genome of dimorphic prosthecate Glycocaulis alkaliphilus 6b-8t, isolated from crude oil dictates its adaptability in petroleum environments.</title>
        <authorList>
            <person name="Wu X.-L."/>
            <person name="Geng S."/>
        </authorList>
    </citation>
    <scope>NUCLEOTIDE SEQUENCE [LARGE SCALE GENOMIC DNA]</scope>
    <source>
        <strain evidence="1 2">6B-8</strain>
    </source>
</reference>
<gene>
    <name evidence="1" type="ORF">X907_0221</name>
</gene>
<name>A0A3T0E668_9PROT</name>
<organism evidence="1 2">
    <name type="scientific">Glycocaulis alkaliphilus</name>
    <dbReference type="NCBI Taxonomy" id="1434191"/>
    <lineage>
        <taxon>Bacteria</taxon>
        <taxon>Pseudomonadati</taxon>
        <taxon>Pseudomonadota</taxon>
        <taxon>Alphaproteobacteria</taxon>
        <taxon>Maricaulales</taxon>
        <taxon>Maricaulaceae</taxon>
        <taxon>Glycocaulis</taxon>
    </lineage>
</organism>
<evidence type="ECO:0000313" key="2">
    <source>
        <dbReference type="Proteomes" id="UP000286954"/>
    </source>
</evidence>
<dbReference type="EMBL" id="CP018911">
    <property type="protein sequence ID" value="AZU02770.1"/>
    <property type="molecule type" value="Genomic_DNA"/>
</dbReference>
<dbReference type="Proteomes" id="UP000286954">
    <property type="component" value="Chromosome"/>
</dbReference>
<dbReference type="RefSeq" id="WP_127565224.1">
    <property type="nucleotide sequence ID" value="NZ_BMFB01000006.1"/>
</dbReference>
<dbReference type="AlphaFoldDB" id="A0A3T0E668"/>
<dbReference type="OrthoDB" id="7618329at2"/>